<dbReference type="Proteomes" id="UP000625735">
    <property type="component" value="Unassembled WGS sequence"/>
</dbReference>
<reference evidence="3" key="2">
    <citation type="submission" date="2020-09" db="EMBL/GenBank/DDBJ databases">
        <authorList>
            <person name="Sun Q."/>
            <person name="Zhou Y."/>
        </authorList>
    </citation>
    <scope>NUCLEOTIDE SEQUENCE</scope>
    <source>
        <strain evidence="3">CGMCC 1.12506</strain>
    </source>
</reference>
<dbReference type="PANTHER" id="PTHR43135:SF3">
    <property type="entry name" value="ALPHA-D-RIBOSE 1-METHYLPHOSPHONATE 5-TRIPHOSPHATE DIPHOSPHATASE"/>
    <property type="match status" value="1"/>
</dbReference>
<dbReference type="EMBL" id="BMFG01000012">
    <property type="protein sequence ID" value="GGD34698.1"/>
    <property type="molecule type" value="Genomic_DNA"/>
</dbReference>
<feature type="chain" id="PRO_5037664511" evidence="1">
    <location>
        <begin position="31"/>
        <end position="452"/>
    </location>
</feature>
<evidence type="ECO:0000313" key="3">
    <source>
        <dbReference type="EMBL" id="GGD34698.1"/>
    </source>
</evidence>
<gene>
    <name evidence="3" type="ORF">GCM10011343_25740</name>
</gene>
<accession>A0A917DGY0</accession>
<dbReference type="CDD" id="cd01299">
    <property type="entry name" value="Met_dep_hydrolase_A"/>
    <property type="match status" value="1"/>
</dbReference>
<evidence type="ECO:0000256" key="1">
    <source>
        <dbReference type="SAM" id="SignalP"/>
    </source>
</evidence>
<dbReference type="SUPFAM" id="SSF51338">
    <property type="entry name" value="Composite domain of metallo-dependent hydrolases"/>
    <property type="match status" value="1"/>
</dbReference>
<proteinExistence type="predicted"/>
<evidence type="ECO:0000313" key="4">
    <source>
        <dbReference type="Proteomes" id="UP000625735"/>
    </source>
</evidence>
<feature type="domain" description="Amidohydrolase-related" evidence="2">
    <location>
        <begin position="88"/>
        <end position="440"/>
    </location>
</feature>
<dbReference type="Pfam" id="PF01979">
    <property type="entry name" value="Amidohydro_1"/>
    <property type="match status" value="1"/>
</dbReference>
<dbReference type="InterPro" id="IPR006680">
    <property type="entry name" value="Amidohydro-rel"/>
</dbReference>
<dbReference type="InterPro" id="IPR051781">
    <property type="entry name" value="Metallo-dep_Hydrolase"/>
</dbReference>
<dbReference type="Gene3D" id="2.30.40.10">
    <property type="entry name" value="Urease, subunit C, domain 1"/>
    <property type="match status" value="1"/>
</dbReference>
<dbReference type="AlphaFoldDB" id="A0A917DGY0"/>
<dbReference type="InterPro" id="IPR057744">
    <property type="entry name" value="OTAase-like"/>
</dbReference>
<dbReference type="Gene3D" id="3.20.20.140">
    <property type="entry name" value="Metal-dependent hydrolases"/>
    <property type="match status" value="1"/>
</dbReference>
<reference evidence="3" key="1">
    <citation type="journal article" date="2014" name="Int. J. Syst. Evol. Microbiol.">
        <title>Complete genome sequence of Corynebacterium casei LMG S-19264T (=DSM 44701T), isolated from a smear-ripened cheese.</title>
        <authorList>
            <consortium name="US DOE Joint Genome Institute (JGI-PGF)"/>
            <person name="Walter F."/>
            <person name="Albersmeier A."/>
            <person name="Kalinowski J."/>
            <person name="Ruckert C."/>
        </authorList>
    </citation>
    <scope>NUCLEOTIDE SEQUENCE</scope>
    <source>
        <strain evidence="3">CGMCC 1.12506</strain>
    </source>
</reference>
<organism evidence="3 4">
    <name type="scientific">Flavobacterium orientale</name>
    <dbReference type="NCBI Taxonomy" id="1756020"/>
    <lineage>
        <taxon>Bacteria</taxon>
        <taxon>Pseudomonadati</taxon>
        <taxon>Bacteroidota</taxon>
        <taxon>Flavobacteriia</taxon>
        <taxon>Flavobacteriales</taxon>
        <taxon>Flavobacteriaceae</taxon>
        <taxon>Flavobacterium</taxon>
    </lineage>
</organism>
<protein>
    <submittedName>
        <fullName evidence="3">Amidohydrolase</fullName>
    </submittedName>
</protein>
<comment type="caution">
    <text evidence="3">The sequence shown here is derived from an EMBL/GenBank/DDBJ whole genome shotgun (WGS) entry which is preliminary data.</text>
</comment>
<name>A0A917DGY0_9FLAO</name>
<keyword evidence="1" id="KW-0732">Signal</keyword>
<dbReference type="InterPro" id="IPR011059">
    <property type="entry name" value="Metal-dep_hydrolase_composite"/>
</dbReference>
<feature type="signal peptide" evidence="1">
    <location>
        <begin position="1"/>
        <end position="30"/>
    </location>
</feature>
<dbReference type="PANTHER" id="PTHR43135">
    <property type="entry name" value="ALPHA-D-RIBOSE 1-METHYLPHOSPHONATE 5-TRIPHOSPHATE DIPHOSPHATASE"/>
    <property type="match status" value="1"/>
</dbReference>
<dbReference type="GO" id="GO:0016810">
    <property type="term" value="F:hydrolase activity, acting on carbon-nitrogen (but not peptide) bonds"/>
    <property type="evidence" value="ECO:0007669"/>
    <property type="project" value="InterPro"/>
</dbReference>
<evidence type="ECO:0000259" key="2">
    <source>
        <dbReference type="Pfam" id="PF01979"/>
    </source>
</evidence>
<keyword evidence="4" id="KW-1185">Reference proteome</keyword>
<dbReference type="InterPro" id="IPR032466">
    <property type="entry name" value="Metal_Hydrolase"/>
</dbReference>
<dbReference type="SUPFAM" id="SSF51556">
    <property type="entry name" value="Metallo-dependent hydrolases"/>
    <property type="match status" value="1"/>
</dbReference>
<dbReference type="RefSeq" id="WP_188363002.1">
    <property type="nucleotide sequence ID" value="NZ_BMFG01000012.1"/>
</dbReference>
<sequence>MKRTSLFGFRFLLNTVLLLSALTSGISALAQESYDAILFENVSVFDGKNKTLLLQHHVLVKGNRIVALSATPFEVEPNTLVINGSGKTLMPGLIDVHVHMIFGALTMRDMMAQDVTPESLFGKVVPQAEKMLLRGFTSVRDVGGPVFELKQAIDKGTIKGPRIWPSGAMISQTSGHGDLRTPEERSRRFFGPVSRAEHFGASFIADGRDEVLTAVRENLKSGASQIKLMAGGGTSSAYDPVDVTQYTFDEMLAAVESAEDWGTYVTVHAYTPRAIQRAVKAGVKCIEHGQLLDKETLRLIKKKDVWLSTQYLVEDTPDMDPLRREKRKPVIEGQQLLLPMARKMKVKMAWGTDFLFEPWLNEEQNTYLLKLKTWFTPYEILKMATYDNAQLLALSGKRSPYSGELGIIKQGAFADLILVDGNPLENIDLIGQPETKFLVIVKDGRVVKRDGK</sequence>